<evidence type="ECO:0000259" key="1">
    <source>
        <dbReference type="PROSITE" id="PS51725"/>
    </source>
</evidence>
<evidence type="ECO:0000313" key="2">
    <source>
        <dbReference type="EMBL" id="GGJ92351.1"/>
    </source>
</evidence>
<dbReference type="Gene3D" id="3.30.70.100">
    <property type="match status" value="1"/>
</dbReference>
<dbReference type="SUPFAM" id="SSF54909">
    <property type="entry name" value="Dimeric alpha+beta barrel"/>
    <property type="match status" value="1"/>
</dbReference>
<gene>
    <name evidence="2" type="ORF">GCM10010123_22730</name>
</gene>
<dbReference type="PROSITE" id="PS51725">
    <property type="entry name" value="ABM"/>
    <property type="match status" value="1"/>
</dbReference>
<dbReference type="Pfam" id="PF03992">
    <property type="entry name" value="ABM"/>
    <property type="match status" value="1"/>
</dbReference>
<dbReference type="Proteomes" id="UP000649739">
    <property type="component" value="Unassembled WGS sequence"/>
</dbReference>
<keyword evidence="3" id="KW-1185">Reference proteome</keyword>
<reference evidence="2" key="2">
    <citation type="submission" date="2020-09" db="EMBL/GenBank/DDBJ databases">
        <authorList>
            <person name="Sun Q."/>
            <person name="Ohkuma M."/>
        </authorList>
    </citation>
    <scope>NUCLEOTIDE SEQUENCE</scope>
    <source>
        <strain evidence="2">JCM 3090</strain>
    </source>
</reference>
<feature type="domain" description="ABM" evidence="1">
    <location>
        <begin position="2"/>
        <end position="92"/>
    </location>
</feature>
<protein>
    <recommendedName>
        <fullName evidence="1">ABM domain-containing protein</fullName>
    </recommendedName>
</protein>
<dbReference type="EMBL" id="BMQB01000004">
    <property type="protein sequence ID" value="GGJ92351.1"/>
    <property type="molecule type" value="Genomic_DNA"/>
</dbReference>
<dbReference type="InterPro" id="IPR007138">
    <property type="entry name" value="ABM_dom"/>
</dbReference>
<proteinExistence type="predicted"/>
<sequence>MVGLVVRFRLIDEHAARAFDALTADAVAAIAAREPGTLVYATHAVRGDPLARVFYELYADEPAFAAHEEAPHVRAFHARKAPLLAGEPRVEFLTPGPAARDPRP</sequence>
<organism evidence="2 3">
    <name type="scientific">Pilimelia anulata</name>
    <dbReference type="NCBI Taxonomy" id="53371"/>
    <lineage>
        <taxon>Bacteria</taxon>
        <taxon>Bacillati</taxon>
        <taxon>Actinomycetota</taxon>
        <taxon>Actinomycetes</taxon>
        <taxon>Micromonosporales</taxon>
        <taxon>Micromonosporaceae</taxon>
        <taxon>Pilimelia</taxon>
    </lineage>
</organism>
<comment type="caution">
    <text evidence="2">The sequence shown here is derived from an EMBL/GenBank/DDBJ whole genome shotgun (WGS) entry which is preliminary data.</text>
</comment>
<evidence type="ECO:0000313" key="3">
    <source>
        <dbReference type="Proteomes" id="UP000649739"/>
    </source>
</evidence>
<reference evidence="2" key="1">
    <citation type="journal article" date="2014" name="Int. J. Syst. Evol. Microbiol.">
        <title>Complete genome sequence of Corynebacterium casei LMG S-19264T (=DSM 44701T), isolated from a smear-ripened cheese.</title>
        <authorList>
            <consortium name="US DOE Joint Genome Institute (JGI-PGF)"/>
            <person name="Walter F."/>
            <person name="Albersmeier A."/>
            <person name="Kalinowski J."/>
            <person name="Ruckert C."/>
        </authorList>
    </citation>
    <scope>NUCLEOTIDE SEQUENCE</scope>
    <source>
        <strain evidence="2">JCM 3090</strain>
    </source>
</reference>
<dbReference type="InterPro" id="IPR011008">
    <property type="entry name" value="Dimeric_a/b-barrel"/>
</dbReference>
<accession>A0A8J3BBF8</accession>
<name>A0A8J3BBF8_9ACTN</name>
<dbReference type="AlphaFoldDB" id="A0A8J3BBF8"/>
<dbReference type="RefSeq" id="WP_189170055.1">
    <property type="nucleotide sequence ID" value="NZ_BMQB01000004.1"/>
</dbReference>